<dbReference type="Proteomes" id="UP000054538">
    <property type="component" value="Unassembled WGS sequence"/>
</dbReference>
<dbReference type="AlphaFoldDB" id="A0A0D0DJP6"/>
<gene>
    <name evidence="4" type="ORF">PAXRUDRAFT_149691</name>
</gene>
<dbReference type="SUPFAM" id="SSF48403">
    <property type="entry name" value="Ankyrin repeat"/>
    <property type="match status" value="1"/>
</dbReference>
<evidence type="ECO:0000256" key="1">
    <source>
        <dbReference type="ARBA" id="ARBA00022737"/>
    </source>
</evidence>
<keyword evidence="1" id="KW-0677">Repeat</keyword>
<sequence length="124" mass="13877">LTLLNYYFQRGVHKNAQDRASRTPLHCFDIHCACFHGHLNLVGLLWQKGAENDSQDDDSNTPLHLSSNKGHLEITKLILEKGADHHVQNKCSHRPPDLAYKRCYNDIQVAAPLSVASSASPHTL</sequence>
<dbReference type="InterPro" id="IPR002110">
    <property type="entry name" value="Ankyrin_rpt"/>
</dbReference>
<reference evidence="4 5" key="1">
    <citation type="submission" date="2014-04" db="EMBL/GenBank/DDBJ databases">
        <authorList>
            <consortium name="DOE Joint Genome Institute"/>
            <person name="Kuo A."/>
            <person name="Kohler A."/>
            <person name="Jargeat P."/>
            <person name="Nagy L.G."/>
            <person name="Floudas D."/>
            <person name="Copeland A."/>
            <person name="Barry K.W."/>
            <person name="Cichocki N."/>
            <person name="Veneault-Fourrey C."/>
            <person name="LaButti K."/>
            <person name="Lindquist E.A."/>
            <person name="Lipzen A."/>
            <person name="Lundell T."/>
            <person name="Morin E."/>
            <person name="Murat C."/>
            <person name="Sun H."/>
            <person name="Tunlid A."/>
            <person name="Henrissat B."/>
            <person name="Grigoriev I.V."/>
            <person name="Hibbett D.S."/>
            <person name="Martin F."/>
            <person name="Nordberg H.P."/>
            <person name="Cantor M.N."/>
            <person name="Hua S.X."/>
        </authorList>
    </citation>
    <scope>NUCLEOTIDE SEQUENCE [LARGE SCALE GENOMIC DNA]</scope>
    <source>
        <strain evidence="4 5">Ve08.2h10</strain>
    </source>
</reference>
<accession>A0A0D0DJP6</accession>
<dbReference type="Pfam" id="PF12796">
    <property type="entry name" value="Ank_2"/>
    <property type="match status" value="1"/>
</dbReference>
<evidence type="ECO:0000313" key="4">
    <source>
        <dbReference type="EMBL" id="KIK91348.1"/>
    </source>
</evidence>
<evidence type="ECO:0000313" key="5">
    <source>
        <dbReference type="Proteomes" id="UP000054538"/>
    </source>
</evidence>
<dbReference type="PROSITE" id="PS50297">
    <property type="entry name" value="ANK_REP_REGION"/>
    <property type="match status" value="1"/>
</dbReference>
<keyword evidence="2 3" id="KW-0040">ANK repeat</keyword>
<dbReference type="STRING" id="930991.A0A0D0DJP6"/>
<protein>
    <submittedName>
        <fullName evidence="4">Uncharacterized protein</fullName>
    </submittedName>
</protein>
<dbReference type="SMART" id="SM00248">
    <property type="entry name" value="ANK"/>
    <property type="match status" value="2"/>
</dbReference>
<dbReference type="InParanoid" id="A0A0D0DJP6"/>
<dbReference type="PANTHER" id="PTHR24171">
    <property type="entry name" value="ANKYRIN REPEAT DOMAIN-CONTAINING PROTEIN 39-RELATED"/>
    <property type="match status" value="1"/>
</dbReference>
<feature type="non-terminal residue" evidence="4">
    <location>
        <position position="124"/>
    </location>
</feature>
<evidence type="ECO:0000256" key="2">
    <source>
        <dbReference type="ARBA" id="ARBA00023043"/>
    </source>
</evidence>
<dbReference type="EMBL" id="KN825397">
    <property type="protein sequence ID" value="KIK91348.1"/>
    <property type="molecule type" value="Genomic_DNA"/>
</dbReference>
<evidence type="ECO:0000256" key="3">
    <source>
        <dbReference type="PROSITE-ProRule" id="PRU00023"/>
    </source>
</evidence>
<proteinExistence type="predicted"/>
<organism evidence="4 5">
    <name type="scientific">Paxillus rubicundulus Ve08.2h10</name>
    <dbReference type="NCBI Taxonomy" id="930991"/>
    <lineage>
        <taxon>Eukaryota</taxon>
        <taxon>Fungi</taxon>
        <taxon>Dikarya</taxon>
        <taxon>Basidiomycota</taxon>
        <taxon>Agaricomycotina</taxon>
        <taxon>Agaricomycetes</taxon>
        <taxon>Agaricomycetidae</taxon>
        <taxon>Boletales</taxon>
        <taxon>Paxilineae</taxon>
        <taxon>Paxillaceae</taxon>
        <taxon>Paxillus</taxon>
    </lineage>
</organism>
<dbReference type="PROSITE" id="PS50088">
    <property type="entry name" value="ANK_REPEAT"/>
    <property type="match status" value="1"/>
</dbReference>
<dbReference type="InterPro" id="IPR036770">
    <property type="entry name" value="Ankyrin_rpt-contain_sf"/>
</dbReference>
<name>A0A0D0DJP6_9AGAM</name>
<dbReference type="Gene3D" id="1.25.40.20">
    <property type="entry name" value="Ankyrin repeat-containing domain"/>
    <property type="match status" value="1"/>
</dbReference>
<keyword evidence="5" id="KW-1185">Reference proteome</keyword>
<dbReference type="HOGENOM" id="CLU_000134_45_5_1"/>
<dbReference type="OrthoDB" id="2663809at2759"/>
<reference evidence="5" key="2">
    <citation type="submission" date="2015-01" db="EMBL/GenBank/DDBJ databases">
        <title>Evolutionary Origins and Diversification of the Mycorrhizal Mutualists.</title>
        <authorList>
            <consortium name="DOE Joint Genome Institute"/>
            <consortium name="Mycorrhizal Genomics Consortium"/>
            <person name="Kohler A."/>
            <person name="Kuo A."/>
            <person name="Nagy L.G."/>
            <person name="Floudas D."/>
            <person name="Copeland A."/>
            <person name="Barry K.W."/>
            <person name="Cichocki N."/>
            <person name="Veneault-Fourrey C."/>
            <person name="LaButti K."/>
            <person name="Lindquist E.A."/>
            <person name="Lipzen A."/>
            <person name="Lundell T."/>
            <person name="Morin E."/>
            <person name="Murat C."/>
            <person name="Riley R."/>
            <person name="Ohm R."/>
            <person name="Sun H."/>
            <person name="Tunlid A."/>
            <person name="Henrissat B."/>
            <person name="Grigoriev I.V."/>
            <person name="Hibbett D.S."/>
            <person name="Martin F."/>
        </authorList>
    </citation>
    <scope>NUCLEOTIDE SEQUENCE [LARGE SCALE GENOMIC DNA]</scope>
    <source>
        <strain evidence="5">Ve08.2h10</strain>
    </source>
</reference>
<feature type="repeat" description="ANK" evidence="3">
    <location>
        <begin position="58"/>
        <end position="90"/>
    </location>
</feature>